<evidence type="ECO:0000256" key="1">
    <source>
        <dbReference type="ARBA" id="ARBA00010609"/>
    </source>
</evidence>
<feature type="domain" description="Plastocyanin-like" evidence="5">
    <location>
        <begin position="366"/>
        <end position="477"/>
    </location>
</feature>
<dbReference type="EMBL" id="BMVP01000004">
    <property type="protein sequence ID" value="GHB57097.1"/>
    <property type="molecule type" value="Genomic_DNA"/>
</dbReference>
<keyword evidence="7" id="KW-0946">Virion</keyword>
<evidence type="ECO:0000313" key="8">
    <source>
        <dbReference type="Proteomes" id="UP000642673"/>
    </source>
</evidence>
<evidence type="ECO:0000313" key="7">
    <source>
        <dbReference type="EMBL" id="GHB57097.1"/>
    </source>
</evidence>
<dbReference type="Proteomes" id="UP000642673">
    <property type="component" value="Unassembled WGS sequence"/>
</dbReference>
<dbReference type="InterPro" id="IPR011706">
    <property type="entry name" value="Cu-oxidase_C"/>
</dbReference>
<dbReference type="CDD" id="cd13890">
    <property type="entry name" value="CuRO_3_CueO_FtsP"/>
    <property type="match status" value="1"/>
</dbReference>
<comment type="caution">
    <text evidence="7">The sequence shown here is derived from an EMBL/GenBank/DDBJ whole genome shotgun (WGS) entry which is preliminary data.</text>
</comment>
<keyword evidence="3" id="KW-0560">Oxidoreductase</keyword>
<dbReference type="InterPro" id="IPR002355">
    <property type="entry name" value="Cu_oxidase_Cu_BS"/>
</dbReference>
<dbReference type="PANTHER" id="PTHR48267:SF1">
    <property type="entry name" value="BILIRUBIN OXIDASE"/>
    <property type="match status" value="1"/>
</dbReference>
<feature type="domain" description="Plastocyanin-like" evidence="4">
    <location>
        <begin position="236"/>
        <end position="297"/>
    </location>
</feature>
<dbReference type="InterPro" id="IPR045087">
    <property type="entry name" value="Cu-oxidase_fam"/>
</dbReference>
<dbReference type="Pfam" id="PF07732">
    <property type="entry name" value="Cu-oxidase_3"/>
    <property type="match status" value="1"/>
</dbReference>
<dbReference type="PANTHER" id="PTHR48267">
    <property type="entry name" value="CUPREDOXIN SUPERFAMILY PROTEIN"/>
    <property type="match status" value="1"/>
</dbReference>
<dbReference type="InterPro" id="IPR011707">
    <property type="entry name" value="Cu-oxidase-like_N"/>
</dbReference>
<dbReference type="SUPFAM" id="SSF49503">
    <property type="entry name" value="Cupredoxins"/>
    <property type="match status" value="3"/>
</dbReference>
<gene>
    <name evidence="7" type="primary">cotA</name>
    <name evidence="7" type="ORF">GCM10010347_29060</name>
</gene>
<proteinExistence type="inferred from homology"/>
<evidence type="ECO:0000259" key="4">
    <source>
        <dbReference type="Pfam" id="PF00394"/>
    </source>
</evidence>
<feature type="domain" description="Plastocyanin-like" evidence="6">
    <location>
        <begin position="75"/>
        <end position="180"/>
    </location>
</feature>
<dbReference type="Pfam" id="PF00394">
    <property type="entry name" value="Cu-oxidase"/>
    <property type="match status" value="1"/>
</dbReference>
<evidence type="ECO:0000259" key="6">
    <source>
        <dbReference type="Pfam" id="PF07732"/>
    </source>
</evidence>
<protein>
    <submittedName>
        <fullName evidence="7">Spore coat protein A</fullName>
    </submittedName>
</protein>
<comment type="similarity">
    <text evidence="1">Belongs to the multicopper oxidase family.</text>
</comment>
<accession>A0ABQ3EWU9</accession>
<organism evidence="7 8">
    <name type="scientific">Streptomyces cirratus</name>
    <dbReference type="NCBI Taxonomy" id="68187"/>
    <lineage>
        <taxon>Bacteria</taxon>
        <taxon>Bacillati</taxon>
        <taxon>Actinomycetota</taxon>
        <taxon>Actinomycetes</taxon>
        <taxon>Kitasatosporales</taxon>
        <taxon>Streptomycetaceae</taxon>
        <taxon>Streptomyces</taxon>
    </lineage>
</organism>
<keyword evidence="8" id="KW-1185">Reference proteome</keyword>
<keyword evidence="7" id="KW-0167">Capsid protein</keyword>
<keyword evidence="2" id="KW-0479">Metal-binding</keyword>
<dbReference type="InterPro" id="IPR008972">
    <property type="entry name" value="Cupredoxin"/>
</dbReference>
<evidence type="ECO:0000256" key="3">
    <source>
        <dbReference type="ARBA" id="ARBA00023002"/>
    </source>
</evidence>
<dbReference type="Gene3D" id="2.60.40.420">
    <property type="entry name" value="Cupredoxins - blue copper proteins"/>
    <property type="match status" value="3"/>
</dbReference>
<dbReference type="PROSITE" id="PS00080">
    <property type="entry name" value="MULTICOPPER_OXIDASE2"/>
    <property type="match status" value="1"/>
</dbReference>
<dbReference type="Pfam" id="PF07731">
    <property type="entry name" value="Cu-oxidase_2"/>
    <property type="match status" value="1"/>
</dbReference>
<reference evidence="8" key="1">
    <citation type="journal article" date="2019" name="Int. J. Syst. Evol. Microbiol.">
        <title>The Global Catalogue of Microorganisms (GCM) 10K type strain sequencing project: providing services to taxonomists for standard genome sequencing and annotation.</title>
        <authorList>
            <consortium name="The Broad Institute Genomics Platform"/>
            <consortium name="The Broad Institute Genome Sequencing Center for Infectious Disease"/>
            <person name="Wu L."/>
            <person name="Ma J."/>
        </authorList>
    </citation>
    <scope>NUCLEOTIDE SEQUENCE [LARGE SCALE GENOMIC DNA]</scope>
    <source>
        <strain evidence="8">JCM 4738</strain>
    </source>
</reference>
<sequence length="479" mass="52793">MAATSVIGTGGMLLPVVNAAANEPRAAGAELDPAGIAKFTQRMPLAPVLQPYLTTSTTSYYRMTLKEASKEVVPGLTTKLRTFNGSFPGPVIKAESGRRVVVKQTNALDVPTSIHLHGAHVPQDSDGSPMDLIAAKGGSKTYTYPNTQPHANLWFHDHAHHMESENVFRGMTGTYILTDDTERRLGLPSGSYDIPVSLRDARFTDTGELVYEMGDFRHRNVILANGKAWPYFEVAARKYRLRFTNTANQRFFGLSLADGSEIVQIGTDGGLLSAPYRTDTVSISPGERADVVIDFSRYPVGTTIELRNKHVDRDEPANEIGAVLQFRVTRSARDDSVVPTQLRTLPPLPTATVDRSIDMRMDETGAPSSMAYINGKTYDMNRIDTEIAYGATEIWTVHNANQYAPHNFHMHLVQFRVLERNGQAVTEGPETGLKDTVPLKPGETVKIQATFTGYRGTYVYHCHLFDHGAMGMMANMRIS</sequence>
<dbReference type="InterPro" id="IPR001117">
    <property type="entry name" value="Cu-oxidase_2nd"/>
</dbReference>
<evidence type="ECO:0000259" key="5">
    <source>
        <dbReference type="Pfam" id="PF07731"/>
    </source>
</evidence>
<name>A0ABQ3EWU9_9ACTN</name>
<evidence type="ECO:0000256" key="2">
    <source>
        <dbReference type="ARBA" id="ARBA00022723"/>
    </source>
</evidence>